<proteinExistence type="predicted"/>
<feature type="compositionally biased region" description="Polar residues" evidence="1">
    <location>
        <begin position="1"/>
        <end position="10"/>
    </location>
</feature>
<keyword evidence="3" id="KW-1185">Reference proteome</keyword>
<evidence type="ECO:0000256" key="1">
    <source>
        <dbReference type="SAM" id="MobiDB-lite"/>
    </source>
</evidence>
<sequence length="461" mass="51427">MKAASRSGSTKIADASTKIPGPIVRRRSSTVARNIQEPVPVPVALPVKTATKHPLMQSPNDLENDDFRSEWEITPRNSKKTKIEGPFPFPSVLFRQPVCQFSDMRGAERSRKCEHLLKSALQNPFWGRRVSEMFQKRLFLHAVHFSKNTATYGIDDPAQRNAAWRLFCEPLIQMGSYFTISSCPATQPGEGMTAEEGGVVGRRVVLTLNLAGNPTAWFQLVDMALWYSKLHPLLRTGMETSITVERRTVMPALLEASEMWSALAAFHTASMEDEARSMGGFLVSSLLANMHSRLVLDIFDEDQPYSVVEQWIGFLSTHFGWSVGIAAANGPMEDEVFILSTSGSVLESWMRLPASPFVRELSHGPCSHDDAYALLLDDIAATFQRQRRWFCIPITNKSQEVSLLISSLIRKIAGNSECWTRKGSQVIEWSFLRQVDVHHSVRDPCDTAFANVRSKAAGVPG</sequence>
<organism evidence="2 3">
    <name type="scientific">Andalucia godoyi</name>
    <name type="common">Flagellate</name>
    <dbReference type="NCBI Taxonomy" id="505711"/>
    <lineage>
        <taxon>Eukaryota</taxon>
        <taxon>Discoba</taxon>
        <taxon>Jakobida</taxon>
        <taxon>Andalucina</taxon>
        <taxon>Andaluciidae</taxon>
        <taxon>Andalucia</taxon>
    </lineage>
</organism>
<accession>A0A8K0F2L3</accession>
<evidence type="ECO:0000313" key="3">
    <source>
        <dbReference type="Proteomes" id="UP000799049"/>
    </source>
</evidence>
<dbReference type="AlphaFoldDB" id="A0A8K0F2L3"/>
<reference evidence="2" key="1">
    <citation type="submission" date="2019-09" db="EMBL/GenBank/DDBJ databases">
        <title>The Mitochondrial Proteome of the Jakobid, Andalucia godoyi, a Protist With the Most Gene-Rich and Bacteria-Like Mitochondrial Genome.</title>
        <authorList>
            <person name="Gray M.W."/>
            <person name="Burger G."/>
            <person name="Derelle R."/>
            <person name="Klimes V."/>
            <person name="Leger M."/>
            <person name="Sarrasin M."/>
            <person name="Vlcek C."/>
            <person name="Roger A.J."/>
            <person name="Elias M."/>
            <person name="Lang B.F."/>
        </authorList>
    </citation>
    <scope>NUCLEOTIDE SEQUENCE</scope>
    <source>
        <strain evidence="2">And28</strain>
    </source>
</reference>
<gene>
    <name evidence="2" type="ORF">ANDGO_02921</name>
</gene>
<name>A0A8K0F2L3_ANDGO</name>
<evidence type="ECO:0000313" key="2">
    <source>
        <dbReference type="EMBL" id="KAF0852405.1"/>
    </source>
</evidence>
<protein>
    <submittedName>
        <fullName evidence="2">Putative mitochondrial protein</fullName>
    </submittedName>
</protein>
<dbReference type="EMBL" id="VRVR01000039">
    <property type="protein sequence ID" value="KAF0852405.1"/>
    <property type="molecule type" value="Genomic_DNA"/>
</dbReference>
<comment type="caution">
    <text evidence="2">The sequence shown here is derived from an EMBL/GenBank/DDBJ whole genome shotgun (WGS) entry which is preliminary data.</text>
</comment>
<dbReference type="Proteomes" id="UP000799049">
    <property type="component" value="Unassembled WGS sequence"/>
</dbReference>
<feature type="region of interest" description="Disordered" evidence="1">
    <location>
        <begin position="1"/>
        <end position="25"/>
    </location>
</feature>